<protein>
    <submittedName>
        <fullName evidence="1">Uncharacterized protein</fullName>
    </submittedName>
</protein>
<accession>A0A839T8W5</accession>
<name>A0A839T8W5_9GAMM</name>
<gene>
    <name evidence="1" type="ORF">FHS24_000029</name>
</gene>
<dbReference type="RefSeq" id="WP_183617659.1">
    <property type="nucleotide sequence ID" value="NZ_CAJHAH010000004.1"/>
</dbReference>
<dbReference type="Proteomes" id="UP000588111">
    <property type="component" value="Unassembled WGS sequence"/>
</dbReference>
<evidence type="ECO:0000313" key="2">
    <source>
        <dbReference type="Proteomes" id="UP000588111"/>
    </source>
</evidence>
<dbReference type="AlphaFoldDB" id="A0A839T8W5"/>
<keyword evidence="2" id="KW-1185">Reference proteome</keyword>
<proteinExistence type="predicted"/>
<sequence>MTHNNPYNLIPLQPTGRNETNTANTYSPEDMIKIYEQQFLTEVPEDKLTEFLPFLKAFYDIDNHTLDVSAIIFHAIADSCIIYNHKVKAGRYEILEGLVKEEIQADDSEEERESAEEEQVQAYTLECKRIFFINDIEMPYHFNLFIHGDSYSTLTKRDSLLEKMYWFVSDSFDEQLLDNSEATESLESINQQLASLGIREMDLTTIHELVDYIEDSLIDDDMAEAVNKLLDEAE</sequence>
<organism evidence="1 2">
    <name type="scientific">Psychrobacter luti</name>
    <dbReference type="NCBI Taxonomy" id="198481"/>
    <lineage>
        <taxon>Bacteria</taxon>
        <taxon>Pseudomonadati</taxon>
        <taxon>Pseudomonadota</taxon>
        <taxon>Gammaproteobacteria</taxon>
        <taxon>Moraxellales</taxon>
        <taxon>Moraxellaceae</taxon>
        <taxon>Psychrobacter</taxon>
    </lineage>
</organism>
<evidence type="ECO:0000313" key="1">
    <source>
        <dbReference type="EMBL" id="MBB3105538.1"/>
    </source>
</evidence>
<reference evidence="1 2" key="1">
    <citation type="submission" date="2020-08" db="EMBL/GenBank/DDBJ databases">
        <title>Genomic Encyclopedia of Type Strains, Phase III (KMG-III): the genomes of soil and plant-associated and newly described type strains.</title>
        <authorList>
            <person name="Whitman W."/>
        </authorList>
    </citation>
    <scope>NUCLEOTIDE SEQUENCE [LARGE SCALE GENOMIC DNA]</scope>
    <source>
        <strain evidence="1 2">CECT 5885</strain>
    </source>
</reference>
<comment type="caution">
    <text evidence="1">The sequence shown here is derived from an EMBL/GenBank/DDBJ whole genome shotgun (WGS) entry which is preliminary data.</text>
</comment>
<dbReference type="EMBL" id="JACHXL010000001">
    <property type="protein sequence ID" value="MBB3105538.1"/>
    <property type="molecule type" value="Genomic_DNA"/>
</dbReference>